<keyword evidence="5" id="KW-0378">Hydrolase</keyword>
<feature type="domain" description="Peptidase M16 C-terminal" evidence="10">
    <location>
        <begin position="688"/>
        <end position="867"/>
    </location>
</feature>
<dbReference type="PROSITE" id="PS00143">
    <property type="entry name" value="INSULINASE"/>
    <property type="match status" value="1"/>
</dbReference>
<evidence type="ECO:0000259" key="10">
    <source>
        <dbReference type="Pfam" id="PF05193"/>
    </source>
</evidence>
<evidence type="ECO:0000256" key="5">
    <source>
        <dbReference type="ARBA" id="ARBA00022801"/>
    </source>
</evidence>
<dbReference type="Pfam" id="PF00675">
    <property type="entry name" value="Peptidase_M16"/>
    <property type="match status" value="1"/>
</dbReference>
<dbReference type="GO" id="GO:0046872">
    <property type="term" value="F:metal ion binding"/>
    <property type="evidence" value="ECO:0007669"/>
    <property type="project" value="UniProtKB-KW"/>
</dbReference>
<feature type="domain" description="Peptidase M16 C-terminal" evidence="10">
    <location>
        <begin position="215"/>
        <end position="393"/>
    </location>
</feature>
<dbReference type="Proteomes" id="UP000598997">
    <property type="component" value="Unassembled WGS sequence"/>
</dbReference>
<keyword evidence="3" id="KW-0645">Protease</keyword>
<dbReference type="GO" id="GO:0004222">
    <property type="term" value="F:metalloendopeptidase activity"/>
    <property type="evidence" value="ECO:0007669"/>
    <property type="project" value="InterPro"/>
</dbReference>
<evidence type="ECO:0000256" key="4">
    <source>
        <dbReference type="ARBA" id="ARBA00022723"/>
    </source>
</evidence>
<organism evidence="11 12">
    <name type="scientific">Croceicoccus pelagius</name>
    <dbReference type="NCBI Taxonomy" id="1703341"/>
    <lineage>
        <taxon>Bacteria</taxon>
        <taxon>Pseudomonadati</taxon>
        <taxon>Pseudomonadota</taxon>
        <taxon>Alphaproteobacteria</taxon>
        <taxon>Sphingomonadales</taxon>
        <taxon>Erythrobacteraceae</taxon>
        <taxon>Croceicoccus</taxon>
    </lineage>
</organism>
<evidence type="ECO:0000259" key="9">
    <source>
        <dbReference type="Pfam" id="PF00675"/>
    </source>
</evidence>
<proteinExistence type="inferred from homology"/>
<keyword evidence="4" id="KW-0479">Metal-binding</keyword>
<comment type="cofactor">
    <cofactor evidence="1">
        <name>Zn(2+)</name>
        <dbReference type="ChEBI" id="CHEBI:29105"/>
    </cofactor>
</comment>
<dbReference type="SUPFAM" id="SSF63411">
    <property type="entry name" value="LuxS/MPP-like metallohydrolase"/>
    <property type="match status" value="3"/>
</dbReference>
<dbReference type="InterPro" id="IPR011765">
    <property type="entry name" value="Pept_M16_N"/>
</dbReference>
<evidence type="ECO:0000256" key="2">
    <source>
        <dbReference type="ARBA" id="ARBA00007261"/>
    </source>
</evidence>
<protein>
    <submittedName>
        <fullName evidence="11">Peptidase M16</fullName>
    </submittedName>
</protein>
<evidence type="ECO:0000256" key="6">
    <source>
        <dbReference type="ARBA" id="ARBA00022833"/>
    </source>
</evidence>
<dbReference type="InterPro" id="IPR001431">
    <property type="entry name" value="Pept_M16_Zn_BS"/>
</dbReference>
<evidence type="ECO:0000256" key="7">
    <source>
        <dbReference type="ARBA" id="ARBA00023049"/>
    </source>
</evidence>
<keyword evidence="6" id="KW-0862">Zinc</keyword>
<dbReference type="RefSeq" id="WP_082924181.1">
    <property type="nucleotide sequence ID" value="NZ_BMIO01000005.1"/>
</dbReference>
<keyword evidence="7" id="KW-0482">Metalloprotease</keyword>
<evidence type="ECO:0000256" key="8">
    <source>
        <dbReference type="RuleBase" id="RU004447"/>
    </source>
</evidence>
<dbReference type="AlphaFoldDB" id="A0A916YHQ3"/>
<dbReference type="PANTHER" id="PTHR43690">
    <property type="entry name" value="NARDILYSIN"/>
    <property type="match status" value="1"/>
</dbReference>
<dbReference type="PANTHER" id="PTHR43690:SF17">
    <property type="entry name" value="PROTEIN YHJJ"/>
    <property type="match status" value="1"/>
</dbReference>
<dbReference type="InterPro" id="IPR050626">
    <property type="entry name" value="Peptidase_M16"/>
</dbReference>
<dbReference type="InterPro" id="IPR011249">
    <property type="entry name" value="Metalloenz_LuxS/M16"/>
</dbReference>
<sequence length="943" mass="102661">MQPAAAPDAAIPASARPSQSGLPPYEAILAASDLQPDPALRIGRLPNGMTYVIRHNETPAGTAEVRLRFDTGSLDESAAEQGYAHYVEHMAFNGSTNVPEGEMVALLERKGLAFGADTNASTGFDATIYKLSLPTNTPDLLDTALMLMRETAGELLFDDEAVQREKGIILSERRDRSTYQLLDLVDRFAFEAPDATYPDRLPIGTLETLNAANGKALRAYWERNYRPELAVLTVVGDYPVDAVEAQIKAKFSDWQAKSPSVPQRAYGTVDLTRAPAEDIYIHPALPERVTATRQGQPQVSADTSASRRKDVLRWIGYAIVNRRLKRLTRQDDPPFKSAGIGTSDMFRMGRISRLVVDTPEGQWKRGLEAAVAEYRRALAGGFSEAEVAEQLAKLMTAQEDAAAGEATRTNAALTGEILNLFEEGEIPTLPSASLERLRAMQAEITPDAVLAALKAEMVPLDDAMLRYSGRTEPEGGTAALRAAWNEAMDAPLADTAPPQVTEFAYTDFGPAGTVVSDERDPVYDIRRVTFANNVHLNIKQTDLAEDQVIVRVSLDGGDLLNTRENPLATELVSSLPAGGLGEHSADELETILAGRNVGARLGASGEVFTSTRTTTPRDLGLQLQLIAAYLTDPGYRSEAISAYRRQLPDRFARMDATPNAALATRQMEILSDKDPRYTIQPIEAYEALDFADLREAVADRLAKGAIEIGIVGSIDEDEAIAMVARTIGALPAREPAFLPRTDARQRTFTATRGPVFVRHGGQQDQAVIRYFFPTTDDSDAALTARLELLQSVVDIALTEELRERLGQAYSPGVASSMSQTYPGFGIFLLNVGVDLSQVAPSVEAIEETMRKLRDEPIPADLVQRARQPMLDKYDNALKSNAGWLGLVDRAQSRGDRLARFAAYRGRLESITPAELQQAARKWLPAGGAVEMIAIPEGVSEPDL</sequence>
<evidence type="ECO:0000313" key="12">
    <source>
        <dbReference type="Proteomes" id="UP000598997"/>
    </source>
</evidence>
<reference evidence="11 12" key="1">
    <citation type="journal article" date="2014" name="Int. J. Syst. Evol. Microbiol.">
        <title>Complete genome sequence of Corynebacterium casei LMG S-19264T (=DSM 44701T), isolated from a smear-ripened cheese.</title>
        <authorList>
            <consortium name="US DOE Joint Genome Institute (JGI-PGF)"/>
            <person name="Walter F."/>
            <person name="Albersmeier A."/>
            <person name="Kalinowski J."/>
            <person name="Ruckert C."/>
        </authorList>
    </citation>
    <scope>NUCLEOTIDE SEQUENCE [LARGE SCALE GENOMIC DNA]</scope>
    <source>
        <strain evidence="11 12">CGMCC 1.15358</strain>
    </source>
</reference>
<evidence type="ECO:0000313" key="11">
    <source>
        <dbReference type="EMBL" id="GGD45510.1"/>
    </source>
</evidence>
<accession>A0A916YHQ3</accession>
<dbReference type="Gene3D" id="3.30.830.10">
    <property type="entry name" value="Metalloenzyme, LuxS/M16 peptidase-like"/>
    <property type="match status" value="4"/>
</dbReference>
<keyword evidence="12" id="KW-1185">Reference proteome</keyword>
<evidence type="ECO:0000256" key="1">
    <source>
        <dbReference type="ARBA" id="ARBA00001947"/>
    </source>
</evidence>
<dbReference type="EMBL" id="BMIO01000005">
    <property type="protein sequence ID" value="GGD45510.1"/>
    <property type="molecule type" value="Genomic_DNA"/>
</dbReference>
<dbReference type="InterPro" id="IPR007863">
    <property type="entry name" value="Peptidase_M16_C"/>
</dbReference>
<evidence type="ECO:0000256" key="3">
    <source>
        <dbReference type="ARBA" id="ARBA00022670"/>
    </source>
</evidence>
<gene>
    <name evidence="11" type="ORF">GCM10010989_19590</name>
</gene>
<name>A0A916YHQ3_9SPHN</name>
<feature type="domain" description="Peptidase M16 N-terminal" evidence="9">
    <location>
        <begin position="52"/>
        <end position="180"/>
    </location>
</feature>
<comment type="caution">
    <text evidence="11">The sequence shown here is derived from an EMBL/GenBank/DDBJ whole genome shotgun (WGS) entry which is preliminary data.</text>
</comment>
<comment type="similarity">
    <text evidence="2 8">Belongs to the peptidase M16 family.</text>
</comment>
<dbReference type="GO" id="GO:0006508">
    <property type="term" value="P:proteolysis"/>
    <property type="evidence" value="ECO:0007669"/>
    <property type="project" value="UniProtKB-KW"/>
</dbReference>
<dbReference type="Pfam" id="PF05193">
    <property type="entry name" value="Peptidase_M16_C"/>
    <property type="match status" value="2"/>
</dbReference>